<dbReference type="InterPro" id="IPR036378">
    <property type="entry name" value="FAS1_dom_sf"/>
</dbReference>
<accession>A0A6I6GVM2</accession>
<name>A0A6I6GVM2_9BACT</name>
<dbReference type="Proteomes" id="UP000426027">
    <property type="component" value="Chromosome"/>
</dbReference>
<evidence type="ECO:0000259" key="2">
    <source>
        <dbReference type="PROSITE" id="PS50213"/>
    </source>
</evidence>
<evidence type="ECO:0000256" key="1">
    <source>
        <dbReference type="SAM" id="SignalP"/>
    </source>
</evidence>
<reference evidence="3 4" key="1">
    <citation type="submission" date="2019-11" db="EMBL/GenBank/DDBJ databases">
        <authorList>
            <person name="Im W.T."/>
        </authorList>
    </citation>
    <scope>NUCLEOTIDE SEQUENCE [LARGE SCALE GENOMIC DNA]</scope>
    <source>
        <strain evidence="3 4">SB-02</strain>
    </source>
</reference>
<keyword evidence="1" id="KW-0732">Signal</keyword>
<feature type="domain" description="FAS1" evidence="2">
    <location>
        <begin position="194"/>
        <end position="355"/>
    </location>
</feature>
<feature type="chain" id="PRO_5026309640" description="FAS1 domain-containing protein" evidence="1">
    <location>
        <begin position="23"/>
        <end position="358"/>
    </location>
</feature>
<proteinExistence type="predicted"/>
<organism evidence="3 4">
    <name type="scientific">Phnomibacter ginsenosidimutans</name>
    <dbReference type="NCBI Taxonomy" id="2676868"/>
    <lineage>
        <taxon>Bacteria</taxon>
        <taxon>Pseudomonadati</taxon>
        <taxon>Bacteroidota</taxon>
        <taxon>Chitinophagia</taxon>
        <taxon>Chitinophagales</taxon>
        <taxon>Chitinophagaceae</taxon>
        <taxon>Phnomibacter</taxon>
    </lineage>
</organism>
<dbReference type="InterPro" id="IPR000782">
    <property type="entry name" value="FAS1_domain"/>
</dbReference>
<dbReference type="PROSITE" id="PS50213">
    <property type="entry name" value="FAS1"/>
    <property type="match status" value="2"/>
</dbReference>
<dbReference type="GO" id="GO:0005615">
    <property type="term" value="C:extracellular space"/>
    <property type="evidence" value="ECO:0007669"/>
    <property type="project" value="TreeGrafter"/>
</dbReference>
<sequence>MKNIFSKWWGSAAVVVAGAAMLASCNKELPQPTAIVPPTPSGQTMTQVLAANAKYSILRAAITRAGSNLTFNPSDPTAVYTLFAPDNDAFIASGIPNETAVSGLPAATVASIVNAHVIPGVELKAADLSTAFPNMYMQSGLVLSATPPVPYRMPVFPSRRTAGAWFNNIPVKAADIDASNGVIHDIARVFFPPSQVIAQVAAANPDLTYLMAALARADAGPPTGAPQLIPILSNAAANLTVFAPTNQAFQNLFAAMGLPTGISTISALPTQTVWGIVAFHVLGSRAYSVNLAAGNSTAASIMGVAQQINVTGANVTVRGPGNNLPTTPPTPYAAKVITADVNTINGVVHIVDAVLLPQ</sequence>
<dbReference type="Gene3D" id="2.30.180.10">
    <property type="entry name" value="FAS1 domain"/>
    <property type="match status" value="2"/>
</dbReference>
<dbReference type="SMART" id="SM00554">
    <property type="entry name" value="FAS1"/>
    <property type="match status" value="2"/>
</dbReference>
<protein>
    <recommendedName>
        <fullName evidence="2">FAS1 domain-containing protein</fullName>
    </recommendedName>
</protein>
<evidence type="ECO:0000313" key="4">
    <source>
        <dbReference type="Proteomes" id="UP000426027"/>
    </source>
</evidence>
<dbReference type="SUPFAM" id="SSF82153">
    <property type="entry name" value="FAS1 domain"/>
    <property type="match status" value="2"/>
</dbReference>
<evidence type="ECO:0000313" key="3">
    <source>
        <dbReference type="EMBL" id="QGW29159.1"/>
    </source>
</evidence>
<feature type="signal peptide" evidence="1">
    <location>
        <begin position="1"/>
        <end position="22"/>
    </location>
</feature>
<dbReference type="EMBL" id="CP046566">
    <property type="protein sequence ID" value="QGW29159.1"/>
    <property type="molecule type" value="Genomic_DNA"/>
</dbReference>
<dbReference type="PANTHER" id="PTHR10900">
    <property type="entry name" value="PERIOSTIN-RELATED"/>
    <property type="match status" value="1"/>
</dbReference>
<dbReference type="AlphaFoldDB" id="A0A6I6GVM2"/>
<keyword evidence="4" id="KW-1185">Reference proteome</keyword>
<dbReference type="KEGG" id="fls:GLV81_14530"/>
<dbReference type="RefSeq" id="WP_157479512.1">
    <property type="nucleotide sequence ID" value="NZ_CP046566.1"/>
</dbReference>
<dbReference type="InterPro" id="IPR050904">
    <property type="entry name" value="Adhesion/Biosynth-related"/>
</dbReference>
<dbReference type="PANTHER" id="PTHR10900:SF77">
    <property type="entry name" value="FI19380P1"/>
    <property type="match status" value="1"/>
</dbReference>
<dbReference type="Pfam" id="PF02469">
    <property type="entry name" value="Fasciclin"/>
    <property type="match status" value="2"/>
</dbReference>
<gene>
    <name evidence="3" type="ORF">GLV81_14530</name>
</gene>
<feature type="domain" description="FAS1" evidence="2">
    <location>
        <begin position="42"/>
        <end position="190"/>
    </location>
</feature>
<dbReference type="PROSITE" id="PS51257">
    <property type="entry name" value="PROKAR_LIPOPROTEIN"/>
    <property type="match status" value="1"/>
</dbReference>